<dbReference type="InterPro" id="IPR002554">
    <property type="entry name" value="PP2A_B56"/>
</dbReference>
<dbReference type="Proteomes" id="UP001396334">
    <property type="component" value="Unassembled WGS sequence"/>
</dbReference>
<keyword evidence="4" id="KW-1185">Reference proteome</keyword>
<dbReference type="InterPro" id="IPR011989">
    <property type="entry name" value="ARM-like"/>
</dbReference>
<dbReference type="PANTHER" id="PTHR10257:SF119">
    <property type="entry name" value="SERINE_THREONINE PROTEIN PHOSPHATASE 2A 59 KDA REGULATORY SUBUNIT B' ZETA ISOFORM"/>
    <property type="match status" value="1"/>
</dbReference>
<dbReference type="EMBL" id="JBBPBN010000022">
    <property type="protein sequence ID" value="KAK9013222.1"/>
    <property type="molecule type" value="Genomic_DNA"/>
</dbReference>
<dbReference type="InterPro" id="IPR016024">
    <property type="entry name" value="ARM-type_fold"/>
</dbReference>
<dbReference type="SUPFAM" id="SSF48371">
    <property type="entry name" value="ARM repeat"/>
    <property type="match status" value="1"/>
</dbReference>
<sequence>MIKQIFGKLPRKPSKSSHNDSNGDGGVHGNSSLNSSPGPNPLNNSKPGSASSKSSSSSRPNNGPLNSHSSSSNKSNQGKKTAPLASQAGLVLTTGVYEALPSFRDVPNTEKQGLFLRKLGMCHVIFDFSDPSKNLKEKDIKRQTLLELVDYISSVSSKFNEVAMQEITRMVAANLFRTFPSPNHDSKTLEMYDAEDEEPAMDPAWPHLQIVYELLLRFVVSPETDAKLAKRYIDHPFVLKLLDLFDSDDQREREYLKTILHRIYGKFMVHRPFIRKAINNIFYRFIFETEKHNGIAELLEILGSIINGFALPLKEEHKLFLVRALIPLHKPKCVSMYHQQLSYCITQFVEKDFKLADTVIRGLLKYWPVTNSSKEVMFLGELEEVLEATQAAEFQRCMVPLFRQIGRCLNSSHFQVAERALFLWNNDHIRNLITQNRTVILPIIFPALERNTRDHWNQAVQSLTLNVRKIFLDADQALFDECLARFQEDEAKEKEMQEKRELIWKRLEDVAASKAVGSEAVPVSRSIPSIAINTSPTPKATAAPWELVDVAFVFNSKSLTSRVASGGVFWISRLGNYNALGYWLSHLVKRTRSPATSCINRSLPSSTTLATPSSM</sequence>
<evidence type="ECO:0000256" key="2">
    <source>
        <dbReference type="SAM" id="MobiDB-lite"/>
    </source>
</evidence>
<gene>
    <name evidence="3" type="ORF">V6N11_041240</name>
</gene>
<comment type="caution">
    <text evidence="3">The sequence shown here is derived from an EMBL/GenBank/DDBJ whole genome shotgun (WGS) entry which is preliminary data.</text>
</comment>
<feature type="region of interest" description="Disordered" evidence="2">
    <location>
        <begin position="1"/>
        <end position="83"/>
    </location>
</feature>
<dbReference type="PANTHER" id="PTHR10257">
    <property type="entry name" value="SERINE/THREONINE PROTEIN PHOSPHATASE 2A PP2A REGULATORY SUBUNIT B"/>
    <property type="match status" value="1"/>
</dbReference>
<evidence type="ECO:0000256" key="1">
    <source>
        <dbReference type="PIRNR" id="PIRNR028043"/>
    </source>
</evidence>
<comment type="function">
    <text evidence="1">The B regulatory subunit might modulate substrate selectivity and catalytic activity, and also might direct the localization of the catalytic enzyme to a particular subcellular compartment.</text>
</comment>
<evidence type="ECO:0000313" key="4">
    <source>
        <dbReference type="Proteomes" id="UP001396334"/>
    </source>
</evidence>
<comment type="similarity">
    <text evidence="1">Belongs to the phosphatase 2A regulatory subunit.</text>
</comment>
<proteinExistence type="inferred from homology"/>
<dbReference type="Gene3D" id="1.25.10.10">
    <property type="entry name" value="Leucine-rich Repeat Variant"/>
    <property type="match status" value="1"/>
</dbReference>
<organism evidence="3 4">
    <name type="scientific">Hibiscus sabdariffa</name>
    <name type="common">roselle</name>
    <dbReference type="NCBI Taxonomy" id="183260"/>
    <lineage>
        <taxon>Eukaryota</taxon>
        <taxon>Viridiplantae</taxon>
        <taxon>Streptophyta</taxon>
        <taxon>Embryophyta</taxon>
        <taxon>Tracheophyta</taxon>
        <taxon>Spermatophyta</taxon>
        <taxon>Magnoliopsida</taxon>
        <taxon>eudicotyledons</taxon>
        <taxon>Gunneridae</taxon>
        <taxon>Pentapetalae</taxon>
        <taxon>rosids</taxon>
        <taxon>malvids</taxon>
        <taxon>Malvales</taxon>
        <taxon>Malvaceae</taxon>
        <taxon>Malvoideae</taxon>
        <taxon>Hibiscus</taxon>
    </lineage>
</organism>
<protein>
    <recommendedName>
        <fullName evidence="1">Serine/threonine protein phosphatase 2A regulatory subunit</fullName>
    </recommendedName>
</protein>
<dbReference type="PIRSF" id="PIRSF028043">
    <property type="entry name" value="PP2A_B56"/>
    <property type="match status" value="1"/>
</dbReference>
<reference evidence="3 4" key="1">
    <citation type="journal article" date="2024" name="G3 (Bethesda)">
        <title>Genome assembly of Hibiscus sabdariffa L. provides insights into metabolisms of medicinal natural products.</title>
        <authorList>
            <person name="Kim T."/>
        </authorList>
    </citation>
    <scope>NUCLEOTIDE SEQUENCE [LARGE SCALE GENOMIC DNA]</scope>
    <source>
        <strain evidence="3">TK-2024</strain>
        <tissue evidence="3">Old leaves</tissue>
    </source>
</reference>
<name>A0ABR2RKJ7_9ROSI</name>
<dbReference type="Pfam" id="PF01603">
    <property type="entry name" value="B56"/>
    <property type="match status" value="1"/>
</dbReference>
<evidence type="ECO:0000313" key="3">
    <source>
        <dbReference type="EMBL" id="KAK9013222.1"/>
    </source>
</evidence>
<feature type="compositionally biased region" description="Low complexity" evidence="2">
    <location>
        <begin position="29"/>
        <end position="76"/>
    </location>
</feature>
<accession>A0ABR2RKJ7</accession>